<dbReference type="GO" id="GO:0052150">
    <property type="term" value="P:symbiont-mediated perturbation of host apoptosis"/>
    <property type="evidence" value="ECO:0007669"/>
    <property type="project" value="UniProtKB-KW"/>
</dbReference>
<feature type="zinc finger region" evidence="16">
    <location>
        <begin position="25"/>
        <end position="61"/>
    </location>
</feature>
<comment type="similarity">
    <text evidence="1 16 17">Belongs to the papillomaviridae E6 protein family.</text>
</comment>
<feature type="zinc finger region" evidence="16">
    <location>
        <begin position="98"/>
        <end position="134"/>
    </location>
</feature>
<dbReference type="GO" id="GO:0042025">
    <property type="term" value="C:host cell nucleus"/>
    <property type="evidence" value="ECO:0007669"/>
    <property type="project" value="UniProtKB-SubCell"/>
</dbReference>
<dbReference type="SUPFAM" id="SSF161229">
    <property type="entry name" value="E6 C-terminal domain-like"/>
    <property type="match status" value="2"/>
</dbReference>
<comment type="function">
    <text evidence="16">Plays a major role in the induction and maintenance of cellular transformation. E6 associates with host UBE3A/E6-AP ubiquitin-protein ligase and modulates its activity. Protects host keratinocytes from apoptosis by mediating the degradation of host BAK1. May also inhibit host immune response.</text>
</comment>
<keyword evidence="13 16" id="KW-1035">Host cytoplasm</keyword>
<evidence type="ECO:0000256" key="15">
    <source>
        <dbReference type="ARBA" id="ARBA00023323"/>
    </source>
</evidence>
<dbReference type="GO" id="GO:0030430">
    <property type="term" value="C:host cell cytoplasm"/>
    <property type="evidence" value="ECO:0007669"/>
    <property type="project" value="UniProtKB-SubCell"/>
</dbReference>
<evidence type="ECO:0000313" key="19">
    <source>
        <dbReference type="Proteomes" id="UP000150093"/>
    </source>
</evidence>
<name>G1C9I3_9PAPI</name>
<evidence type="ECO:0000256" key="4">
    <source>
        <dbReference type="ARBA" id="ARBA00022581"/>
    </source>
</evidence>
<dbReference type="GO" id="GO:0039648">
    <property type="term" value="P:symbiont-mediated perturbation of host ubiquitin-like protein modification"/>
    <property type="evidence" value="ECO:0007669"/>
    <property type="project" value="UniProtKB-UniRule"/>
</dbReference>
<dbReference type="OrthoDB" id="27353at10239"/>
<keyword evidence="19" id="KW-1185">Reference proteome</keyword>
<keyword evidence="14 16" id="KW-0899">Viral immunoevasion</keyword>
<evidence type="ECO:0000256" key="8">
    <source>
        <dbReference type="ARBA" id="ARBA00022833"/>
    </source>
</evidence>
<dbReference type="GO" id="GO:0052170">
    <property type="term" value="P:symbiont-mediated suppression of host innate immune response"/>
    <property type="evidence" value="ECO:0007669"/>
    <property type="project" value="UniProtKB-KW"/>
</dbReference>
<proteinExistence type="inferred from homology"/>
<comment type="subcellular location">
    <subcellularLocation>
        <location evidence="16 17">Host cytoplasm</location>
    </subcellularLocation>
    <subcellularLocation>
        <location evidence="16 17">Host nucleus</location>
    </subcellularLocation>
</comment>
<comment type="caution">
    <text evidence="16">Lacks conserved residue(s) required for the propagation of feature annotation.</text>
</comment>
<evidence type="ECO:0000256" key="7">
    <source>
        <dbReference type="ARBA" id="ARBA00022771"/>
    </source>
</evidence>
<evidence type="ECO:0000256" key="5">
    <source>
        <dbReference type="ARBA" id="ARBA00022632"/>
    </source>
</evidence>
<dbReference type="Gene3D" id="3.30.240.40">
    <property type="entry name" value="E6 early regulatory protein"/>
    <property type="match status" value="2"/>
</dbReference>
<dbReference type="GO" id="GO:0006351">
    <property type="term" value="P:DNA-templated transcription"/>
    <property type="evidence" value="ECO:0007669"/>
    <property type="project" value="UniProtKB-UniRule"/>
</dbReference>
<keyword evidence="15 16" id="KW-1119">Modulation of host cell apoptosis by virus</keyword>
<evidence type="ECO:0000256" key="2">
    <source>
        <dbReference type="ARBA" id="ARBA00022518"/>
    </source>
</evidence>
<reference evidence="18 19" key="1">
    <citation type="journal article" date="2011" name="PLoS Pathog.">
        <title>The fecal viral flora of wild rodents.</title>
        <authorList>
            <person name="Phan T.G."/>
            <person name="Kapusinszky B."/>
            <person name="Wang C."/>
            <person name="Rose R.K."/>
            <person name="Lipton H.L."/>
            <person name="Delwart E.L."/>
        </authorList>
    </citation>
    <scope>NUCLEOTIDE SEQUENCE [LARGE SCALE GENOMIC DNA]</scope>
    <source>
        <strain evidence="18">M-14 PmPV1</strain>
    </source>
</reference>
<keyword evidence="2 16" id="KW-0244">Early protein</keyword>
<sequence>MDGIITIDQLLQRLGIPRRDLLLPCTFCGTYLVHEDLLQFEHCCMRLIWRLGNVFACCRACAKVCASLEILQHFQGSFELEEVEQQTGQHIAAVPIRCRGCMKPLTYPEKLGVVERGEKFARVRNKWRGRCYLCKFMVR</sequence>
<keyword evidence="4 16" id="KW-0945">Host-virus interaction</keyword>
<keyword evidence="6 16" id="KW-0479">Metal-binding</keyword>
<evidence type="ECO:0000256" key="12">
    <source>
        <dbReference type="ARBA" id="ARBA00023163"/>
    </source>
</evidence>
<evidence type="ECO:0000256" key="13">
    <source>
        <dbReference type="ARBA" id="ARBA00023200"/>
    </source>
</evidence>
<dbReference type="GO" id="GO:0006355">
    <property type="term" value="P:regulation of DNA-templated transcription"/>
    <property type="evidence" value="ECO:0007669"/>
    <property type="project" value="UniProtKB-UniRule"/>
</dbReference>
<keyword evidence="9 16" id="KW-0805">Transcription regulation</keyword>
<evidence type="ECO:0000256" key="11">
    <source>
        <dbReference type="ARBA" id="ARBA00023159"/>
    </source>
</evidence>
<evidence type="ECO:0000256" key="6">
    <source>
        <dbReference type="ARBA" id="ARBA00022723"/>
    </source>
</evidence>
<accession>G1C9I3</accession>
<evidence type="ECO:0000256" key="1">
    <source>
        <dbReference type="ARBA" id="ARBA00006346"/>
    </source>
</evidence>
<dbReference type="HAMAP" id="MF_04006">
    <property type="entry name" value="HPV_E6"/>
    <property type="match status" value="1"/>
</dbReference>
<keyword evidence="7 16" id="KW-0863">Zinc-finger</keyword>
<dbReference type="Proteomes" id="UP000150093">
    <property type="component" value="Segment"/>
</dbReference>
<dbReference type="InterPro" id="IPR001334">
    <property type="entry name" value="E6"/>
</dbReference>
<protein>
    <recommendedName>
        <fullName evidence="16 17">Protein E6</fullName>
    </recommendedName>
</protein>
<dbReference type="GO" id="GO:0008270">
    <property type="term" value="F:zinc ion binding"/>
    <property type="evidence" value="ECO:0007669"/>
    <property type="project" value="UniProtKB-KW"/>
</dbReference>
<evidence type="ECO:0000256" key="3">
    <source>
        <dbReference type="ARBA" id="ARBA00022562"/>
    </source>
</evidence>
<evidence type="ECO:0000256" key="16">
    <source>
        <dbReference type="HAMAP-Rule" id="MF_04006"/>
    </source>
</evidence>
<dbReference type="GO" id="GO:0003677">
    <property type="term" value="F:DNA binding"/>
    <property type="evidence" value="ECO:0007669"/>
    <property type="project" value="UniProtKB-UniRule"/>
</dbReference>
<organism evidence="18 19">
    <name type="scientific">Peromyscus papillomavirus 1</name>
    <dbReference type="NCBI Taxonomy" id="1074206"/>
    <lineage>
        <taxon>Viruses</taxon>
        <taxon>Monodnaviria</taxon>
        <taxon>Shotokuvirae</taxon>
        <taxon>Cossaviricota</taxon>
        <taxon>Papovaviricetes</taxon>
        <taxon>Zurhausenvirales</taxon>
        <taxon>Papillomaviridae</taxon>
        <taxon>Firstpapillomavirinae</taxon>
        <taxon>Iotapapillomavirus</taxon>
        <taxon>Iotapapillomavirus 2</taxon>
    </lineage>
</organism>
<dbReference type="Pfam" id="PF00518">
    <property type="entry name" value="E6"/>
    <property type="match status" value="1"/>
</dbReference>
<keyword evidence="11 16" id="KW-0010">Activator</keyword>
<evidence type="ECO:0000256" key="9">
    <source>
        <dbReference type="ARBA" id="ARBA00023015"/>
    </source>
</evidence>
<comment type="subunit">
    <text evidence="16">Forms homodimers. Interacts with ubiquitin-protein ligase UBE3A/E6-AP; this interaction stimulates UBE3A ubiquitin activity. Interacts with host BAK1.</text>
</comment>
<keyword evidence="3 16" id="KW-1048">Host nucleus</keyword>
<gene>
    <name evidence="16" type="primary">E6</name>
</gene>
<evidence type="ECO:0000256" key="10">
    <source>
        <dbReference type="ARBA" id="ARBA00023125"/>
    </source>
</evidence>
<evidence type="ECO:0000256" key="17">
    <source>
        <dbReference type="RuleBase" id="RU363123"/>
    </source>
</evidence>
<keyword evidence="12 16" id="KW-0804">Transcription</keyword>
<dbReference type="EMBL" id="JF755418">
    <property type="protein sequence ID" value="AEM05816.1"/>
    <property type="molecule type" value="Genomic_DNA"/>
</dbReference>
<keyword evidence="10 16" id="KW-0238">DNA-binding</keyword>
<evidence type="ECO:0000313" key="18">
    <source>
        <dbReference type="EMBL" id="AEM05816.1"/>
    </source>
</evidence>
<keyword evidence="5 16" id="KW-1090">Inhibition of host innate immune response by virus</keyword>
<dbReference type="InterPro" id="IPR038575">
    <property type="entry name" value="E6_sf"/>
</dbReference>
<evidence type="ECO:0000256" key="14">
    <source>
        <dbReference type="ARBA" id="ARBA00023280"/>
    </source>
</evidence>
<keyword evidence="8 16" id="KW-0862">Zinc</keyword>
<dbReference type="GO" id="GO:0039502">
    <property type="term" value="P:symbiont-mediated suppression of host type I interferon-mediated signaling pathway"/>
    <property type="evidence" value="ECO:0007669"/>
    <property type="project" value="UniProtKB-UniRule"/>
</dbReference>